<keyword evidence="4" id="KW-1185">Reference proteome</keyword>
<feature type="compositionally biased region" description="Basic and acidic residues" evidence="1">
    <location>
        <begin position="22"/>
        <end position="40"/>
    </location>
</feature>
<accession>A0A087VV75</accession>
<evidence type="ECO:0000256" key="1">
    <source>
        <dbReference type="SAM" id="MobiDB-lite"/>
    </source>
</evidence>
<feature type="domain" description="Restriction endonuclease type II-like" evidence="2">
    <location>
        <begin position="1134"/>
        <end position="1227"/>
    </location>
</feature>
<gene>
    <name evidence="3" type="ORF">BINDI_1133</name>
</gene>
<evidence type="ECO:0000313" key="4">
    <source>
        <dbReference type="Proteomes" id="UP000028569"/>
    </source>
</evidence>
<name>A0A087VV75_9BIFI</name>
<dbReference type="InterPro" id="IPR049468">
    <property type="entry name" value="Restrct_endonuc-II-like_dom"/>
</dbReference>
<evidence type="ECO:0000313" key="3">
    <source>
        <dbReference type="EMBL" id="AIC92395.1"/>
    </source>
</evidence>
<organism evidence="3 4">
    <name type="scientific">Bifidobacterium [indicum] DSM 20214 = LMG 11587</name>
    <dbReference type="NCBI Taxonomy" id="1341694"/>
    <lineage>
        <taxon>Bacteria</taxon>
        <taxon>Bacillati</taxon>
        <taxon>Actinomycetota</taxon>
        <taxon>Actinomycetes</taxon>
        <taxon>Bifidobacteriales</taxon>
        <taxon>Bifidobacteriaceae</taxon>
        <taxon>Bifidobacterium</taxon>
    </lineage>
</organism>
<protein>
    <recommendedName>
        <fullName evidence="2">Restriction endonuclease type II-like domain-containing protein</fullName>
    </recommendedName>
</protein>
<dbReference type="Proteomes" id="UP000028569">
    <property type="component" value="Chromosome"/>
</dbReference>
<dbReference type="HOGENOM" id="CLU_000788_1_0_11"/>
<reference evidence="3 4" key="1">
    <citation type="journal article" date="2014" name="Appl. Environ. Microbiol.">
        <title>Genomic encyclopedia of type strains of the genus Bifidobacterium.</title>
        <authorList>
            <person name="Milani C."/>
            <person name="Lugli G.A."/>
            <person name="Duranti S."/>
            <person name="Turroni F."/>
            <person name="Bottacini F."/>
            <person name="Mangifesta M."/>
            <person name="Sanchez B."/>
            <person name="Viappiani A."/>
            <person name="Mancabelli L."/>
            <person name="Taminiau B."/>
            <person name="Delcenserie V."/>
            <person name="Barrangou R."/>
            <person name="Margolles A."/>
            <person name="van Sinderen D."/>
            <person name="Ventura M."/>
        </authorList>
    </citation>
    <scope>NUCLEOTIDE SEQUENCE [LARGE SCALE GENOMIC DNA]</scope>
    <source>
        <strain evidence="3 4">LMG 11587</strain>
    </source>
</reference>
<dbReference type="KEGG" id="bii:BINDI_1133"/>
<feature type="region of interest" description="Disordered" evidence="1">
    <location>
        <begin position="1"/>
        <end position="40"/>
    </location>
</feature>
<evidence type="ECO:0000259" key="2">
    <source>
        <dbReference type="Pfam" id="PF18741"/>
    </source>
</evidence>
<dbReference type="Pfam" id="PF18741">
    <property type="entry name" value="MTES_1575"/>
    <property type="match status" value="1"/>
</dbReference>
<dbReference type="AlphaFoldDB" id="A0A087VV75"/>
<proteinExistence type="predicted"/>
<dbReference type="EMBL" id="CP006018">
    <property type="protein sequence ID" value="AIC92395.1"/>
    <property type="molecule type" value="Genomic_DNA"/>
</dbReference>
<sequence>MSEQIVNSDEMAQEQGSVGMSQEDRNGSAREPEREETGMSALDRIRSWRQDYQNQAGVTPLENVGQLAAQMDLTHAHPSGIAQLFASGQVHLNALFRDRGMLRAAHRRLERVLDDQAAKERISGCAQLSLVVGVAAWQGKAMPVLLYPVCIEEGREGASRASIRFTGKVDLNPVFISAMRERGVNLDTSRLFSASHYEGGTPETSSLFKDMTELIAPKINDFTIERKIVLGCYIEPSAQLLGESLTILDRMEAGPTGNDLLDAMAGDQEASARLRGESVPEYSPFDADPHSEFEAGDVDNQVRYAAQLVGSGHSVLLDEQTGRESAEDALAIAARCVAAGRTVLYVPCVVEQKRRFQHRLEANGMADMVLDMTDGQFSQALDRRLIDAVGFKPGKATEHFDQVADELVGVRTRLTRYLGDLHGVDTGWGVSAYQTIQNLAQIANLPSHPVTRVRLSAATAHSLQAQMDVWAEKLERAAQLGEFTIGPDDTPWFGATLTSENEAVDAYARVVRLLQRLLPATREQVKSTVETCGFPVPATVRDWGKQVVVLKNLRRVLDVFQPAIFERDIPAMIEATKSKADRKANGTNLGFWERRRLVKEAKSLLRPGAQAEDLHAALQVVAKQADQWRTFVPHGGWPVLPPKLDTIIDTQDALIQDMTALDTVLTTTPSGGDLEIMEFNKVEERLKALFDDHLSLDTLPERCSLEGEFKAVGLDDLVQDLRTRQVEREAVRGELGLAWWTTVFDDIMHSSQIISNQDGSALSNAAERFNQVDAQHVDSVGPMVAQESEKRLSELLFSRTQEANQFHTMLAGNPSASLSAFQQAHPGILAATKPIIIATPATLATRTNPTQLADTVIIDAGAHMPSIQVLTVLARAGQVAVIAHRPTITSEGLLQLVDQLVPVQAPARPSRRSPLLSGFLQGHGYGTLPASLPCERSCGRVRLTRVEGTGVPVMATGLVESNQQEVMAVVDLLRQRAASFSIVPASYILTVVTLSSNHRSRLGAELKAAAAKDQAFGKFLRHVRIIGIDEVCGAKATDVVLTLGFAKTSHGRLLQQFGELEGDGGSGMLLDALALADRDLDIITAFESQDLEDDRLHQPGPKLLKELLAWVEGLGDEEPQPGSASESTNVLFRDLAQRLRSRGLDVAVDYGYEDSPRIPLVVGLKDKPYALAVLTDNVEFMHTQSTRERHRFNTEDLQRLGWSVMTVWSVSTFVNPDKEADRIVARLADIYQQAH</sequence>